<dbReference type="Proteomes" id="UP000199041">
    <property type="component" value="Unassembled WGS sequence"/>
</dbReference>
<dbReference type="InterPro" id="IPR015424">
    <property type="entry name" value="PyrdxlP-dep_Trfase"/>
</dbReference>
<accession>A0A1H3VHR7</accession>
<dbReference type="OrthoDB" id="513408at2"/>
<sequence>MEPQIVPKAYLNTAGCGIISKASLQTAAEIYNDFAINSSTRSELWREKEEPLYRKTLATFLGVDEQRLAFIPNFSYAMNILVQSLKGDESILLYQNDYPSITAPFIQNGFKVQWVERTDGFYLSVESVEKIFKEHTIDILAIGHVQWQTGFKTDIAALSALCKQYQVKLVVDATQSLGAIPIAMQELGIDVLIASNYKWMNSGFGNGIIYFDPSFLVQYPPVITGASSLDFKGTARSYEPGGLNIYGLALLYEALLEKMEIGIDRIYQHNMRLTKSLLDGLVTHKEKIEIVGDYTIQNRASIVVLKEISNHNGSLGAYLAKQGIIVTNRAGTLRVSMHFYNKAEEIGYFLEVIESWLK</sequence>
<dbReference type="InterPro" id="IPR015421">
    <property type="entry name" value="PyrdxlP-dep_Trfase_major"/>
</dbReference>
<dbReference type="InterPro" id="IPR000192">
    <property type="entry name" value="Aminotrans_V_dom"/>
</dbReference>
<name>A0A1H3VHR7_9BACT</name>
<keyword evidence="1" id="KW-0663">Pyridoxal phosphate</keyword>
<keyword evidence="4" id="KW-1185">Reference proteome</keyword>
<dbReference type="InterPro" id="IPR015422">
    <property type="entry name" value="PyrdxlP-dep_Trfase_small"/>
</dbReference>
<evidence type="ECO:0000256" key="1">
    <source>
        <dbReference type="ARBA" id="ARBA00022898"/>
    </source>
</evidence>
<evidence type="ECO:0000313" key="3">
    <source>
        <dbReference type="EMBL" id="SDZ74315.1"/>
    </source>
</evidence>
<evidence type="ECO:0000259" key="2">
    <source>
        <dbReference type="Pfam" id="PF00266"/>
    </source>
</evidence>
<reference evidence="3 4" key="1">
    <citation type="submission" date="2016-10" db="EMBL/GenBank/DDBJ databases">
        <authorList>
            <person name="de Groot N.N."/>
        </authorList>
    </citation>
    <scope>NUCLEOTIDE SEQUENCE [LARGE SCALE GENOMIC DNA]</scope>
    <source>
        <strain evidence="3 4">Vu-144</strain>
    </source>
</reference>
<feature type="domain" description="Aminotransferase class V" evidence="2">
    <location>
        <begin position="10"/>
        <end position="348"/>
    </location>
</feature>
<dbReference type="GO" id="GO:0016829">
    <property type="term" value="F:lyase activity"/>
    <property type="evidence" value="ECO:0007669"/>
    <property type="project" value="UniProtKB-KW"/>
</dbReference>
<dbReference type="STRING" id="551991.SAMN05192529_101142"/>
<dbReference type="AlphaFoldDB" id="A0A1H3VHR7"/>
<keyword evidence="3" id="KW-0456">Lyase</keyword>
<organism evidence="3 4">
    <name type="scientific">Arachidicoccus rhizosphaerae</name>
    <dbReference type="NCBI Taxonomy" id="551991"/>
    <lineage>
        <taxon>Bacteria</taxon>
        <taxon>Pseudomonadati</taxon>
        <taxon>Bacteroidota</taxon>
        <taxon>Chitinophagia</taxon>
        <taxon>Chitinophagales</taxon>
        <taxon>Chitinophagaceae</taxon>
        <taxon>Arachidicoccus</taxon>
    </lineage>
</organism>
<evidence type="ECO:0000313" key="4">
    <source>
        <dbReference type="Proteomes" id="UP000199041"/>
    </source>
</evidence>
<dbReference type="EMBL" id="FNQY01000001">
    <property type="protein sequence ID" value="SDZ74315.1"/>
    <property type="molecule type" value="Genomic_DNA"/>
</dbReference>
<dbReference type="RefSeq" id="WP_091392141.1">
    <property type="nucleotide sequence ID" value="NZ_FNQY01000001.1"/>
</dbReference>
<proteinExistence type="predicted"/>
<dbReference type="Gene3D" id="3.40.640.10">
    <property type="entry name" value="Type I PLP-dependent aspartate aminotransferase-like (Major domain)"/>
    <property type="match status" value="1"/>
</dbReference>
<protein>
    <submittedName>
        <fullName evidence="3">Selenocysteine lyase/Cysteine desulfurase</fullName>
    </submittedName>
</protein>
<dbReference type="PANTHER" id="PTHR43586:SF8">
    <property type="entry name" value="CYSTEINE DESULFURASE 1, CHLOROPLASTIC"/>
    <property type="match status" value="1"/>
</dbReference>
<dbReference type="PANTHER" id="PTHR43586">
    <property type="entry name" value="CYSTEINE DESULFURASE"/>
    <property type="match status" value="1"/>
</dbReference>
<dbReference type="SUPFAM" id="SSF53383">
    <property type="entry name" value="PLP-dependent transferases"/>
    <property type="match status" value="1"/>
</dbReference>
<gene>
    <name evidence="3" type="ORF">SAMN05192529_101142</name>
</gene>
<dbReference type="Gene3D" id="3.90.1150.10">
    <property type="entry name" value="Aspartate Aminotransferase, domain 1"/>
    <property type="match status" value="1"/>
</dbReference>
<dbReference type="Pfam" id="PF00266">
    <property type="entry name" value="Aminotran_5"/>
    <property type="match status" value="1"/>
</dbReference>